<feature type="region of interest" description="Disordered" evidence="1">
    <location>
        <begin position="1"/>
        <end position="28"/>
    </location>
</feature>
<organism evidence="3 4">
    <name type="scientific">Streptomyces enissocaesilis</name>
    <dbReference type="NCBI Taxonomy" id="332589"/>
    <lineage>
        <taxon>Bacteria</taxon>
        <taxon>Bacillati</taxon>
        <taxon>Actinomycetota</taxon>
        <taxon>Actinomycetes</taxon>
        <taxon>Kitasatosporales</taxon>
        <taxon>Streptomycetaceae</taxon>
        <taxon>Streptomyces</taxon>
        <taxon>Streptomyces rochei group</taxon>
    </lineage>
</organism>
<evidence type="ECO:0000313" key="4">
    <source>
        <dbReference type="Proteomes" id="UP001500403"/>
    </source>
</evidence>
<reference evidence="3 4" key="1">
    <citation type="journal article" date="2019" name="Int. J. Syst. Evol. Microbiol.">
        <title>The Global Catalogue of Microorganisms (GCM) 10K type strain sequencing project: providing services to taxonomists for standard genome sequencing and annotation.</title>
        <authorList>
            <consortium name="The Broad Institute Genomics Platform"/>
            <consortium name="The Broad Institute Genome Sequencing Center for Infectious Disease"/>
            <person name="Wu L."/>
            <person name="Ma J."/>
        </authorList>
    </citation>
    <scope>NUCLEOTIDE SEQUENCE [LARGE SCALE GENOMIC DNA]</scope>
    <source>
        <strain evidence="3 4">JCM 9088</strain>
    </source>
</reference>
<evidence type="ECO:0000256" key="1">
    <source>
        <dbReference type="SAM" id="MobiDB-lite"/>
    </source>
</evidence>
<evidence type="ECO:0000259" key="2">
    <source>
        <dbReference type="Pfam" id="PF21780"/>
    </source>
</evidence>
<accession>A0ABN3X987</accession>
<dbReference type="Proteomes" id="UP001500403">
    <property type="component" value="Unassembled WGS sequence"/>
</dbReference>
<comment type="caution">
    <text evidence="3">The sequence shown here is derived from an EMBL/GenBank/DDBJ whole genome shotgun (WGS) entry which is preliminary data.</text>
</comment>
<sequence>MTASLPSGGRAPAGTDGPWVRVSPPQPRKRVDRDLARIDDWLRSYVGSVHPELGRRGPVCPFVPPALSDHAVQFSLRYEIDGLDGALLHRTLEAEIRDFVRVARPVPHSGTSLESRVVALPDTGPEGWRTLDQEYEALKNKAVDSGLMIGQFHPHCDERAVRNPAFRVSVAPLGVLAIRRMAPHDVLFLHDRRNWFGIYDRLFRSYYQRGRIRDPLLRRLHRAGVGRHGLPPVVVQEHEKEE</sequence>
<dbReference type="InterPro" id="IPR049240">
    <property type="entry name" value="DUF6875"/>
</dbReference>
<proteinExistence type="predicted"/>
<feature type="domain" description="DUF6875" evidence="2">
    <location>
        <begin position="36"/>
        <end position="208"/>
    </location>
</feature>
<dbReference type="RefSeq" id="WP_344495429.1">
    <property type="nucleotide sequence ID" value="NZ_BAAAUD010000034.1"/>
</dbReference>
<protein>
    <recommendedName>
        <fullName evidence="2">DUF6875 domain-containing protein</fullName>
    </recommendedName>
</protein>
<gene>
    <name evidence="3" type="ORF">GCM10010446_31050</name>
</gene>
<dbReference type="EMBL" id="BAAAUD010000034">
    <property type="protein sequence ID" value="GAA2943586.1"/>
    <property type="molecule type" value="Genomic_DNA"/>
</dbReference>
<dbReference type="Pfam" id="PF21780">
    <property type="entry name" value="DUF6875"/>
    <property type="match status" value="1"/>
</dbReference>
<keyword evidence="4" id="KW-1185">Reference proteome</keyword>
<name>A0ABN3X987_9ACTN</name>
<evidence type="ECO:0000313" key="3">
    <source>
        <dbReference type="EMBL" id="GAA2943586.1"/>
    </source>
</evidence>